<dbReference type="PANTHER" id="PTHR34039:SF1">
    <property type="entry name" value="UPF0102 PROTEIN YRAN"/>
    <property type="match status" value="1"/>
</dbReference>
<dbReference type="NCBIfam" id="TIGR00252">
    <property type="entry name" value="YraN family protein"/>
    <property type="match status" value="1"/>
</dbReference>
<proteinExistence type="inferred from homology"/>
<dbReference type="NCBIfam" id="NF009151">
    <property type="entry name" value="PRK12497.1-5"/>
    <property type="match status" value="1"/>
</dbReference>
<comment type="caution">
    <text evidence="3">The sequence shown here is derived from an EMBL/GenBank/DDBJ whole genome shotgun (WGS) entry which is preliminary data.</text>
</comment>
<evidence type="ECO:0000256" key="2">
    <source>
        <dbReference type="HAMAP-Rule" id="MF_00048"/>
    </source>
</evidence>
<dbReference type="Pfam" id="PF02021">
    <property type="entry name" value="UPF0102"/>
    <property type="match status" value="1"/>
</dbReference>
<sequence>MADQRARRVAAESRGRRSEAIAALWLQLKGYRILARRVRLPVGEVDLIARRGNLVAFVEVKARKTRLEGETAVTPSSWRRISRAAESWMAARPKLAQLDWRFDLVVILPLKIPLHLRDRWRPDFASTRF</sequence>
<dbReference type="Gene3D" id="3.40.1350.10">
    <property type="match status" value="1"/>
</dbReference>
<dbReference type="AlphaFoldDB" id="A0A399RHF8"/>
<dbReference type="HAMAP" id="MF_00048">
    <property type="entry name" value="UPF0102"/>
    <property type="match status" value="1"/>
</dbReference>
<dbReference type="SUPFAM" id="SSF52980">
    <property type="entry name" value="Restriction endonuclease-like"/>
    <property type="match status" value="1"/>
</dbReference>
<gene>
    <name evidence="3" type="ORF">D1223_04890</name>
</gene>
<protein>
    <recommendedName>
        <fullName evidence="2">UPF0102 protein D1223_04890</fullName>
    </recommendedName>
</protein>
<evidence type="ECO:0000313" key="4">
    <source>
        <dbReference type="Proteomes" id="UP000266385"/>
    </source>
</evidence>
<dbReference type="PANTHER" id="PTHR34039">
    <property type="entry name" value="UPF0102 PROTEIN YRAN"/>
    <property type="match status" value="1"/>
</dbReference>
<organism evidence="3 4">
    <name type="scientific">Henriciella mobilis</name>
    <dbReference type="NCBI Taxonomy" id="2305467"/>
    <lineage>
        <taxon>Bacteria</taxon>
        <taxon>Pseudomonadati</taxon>
        <taxon>Pseudomonadota</taxon>
        <taxon>Alphaproteobacteria</taxon>
        <taxon>Hyphomonadales</taxon>
        <taxon>Hyphomonadaceae</taxon>
        <taxon>Henriciella</taxon>
    </lineage>
</organism>
<evidence type="ECO:0000313" key="3">
    <source>
        <dbReference type="EMBL" id="RIJ30001.1"/>
    </source>
</evidence>
<dbReference type="EMBL" id="QWFX01000006">
    <property type="protein sequence ID" value="RIJ30001.1"/>
    <property type="molecule type" value="Genomic_DNA"/>
</dbReference>
<name>A0A399RHF8_9PROT</name>
<dbReference type="Proteomes" id="UP000266385">
    <property type="component" value="Unassembled WGS sequence"/>
</dbReference>
<dbReference type="GO" id="GO:0003676">
    <property type="term" value="F:nucleic acid binding"/>
    <property type="evidence" value="ECO:0007669"/>
    <property type="project" value="InterPro"/>
</dbReference>
<evidence type="ECO:0000256" key="1">
    <source>
        <dbReference type="ARBA" id="ARBA00006738"/>
    </source>
</evidence>
<reference evidence="3 4" key="1">
    <citation type="submission" date="2018-08" db="EMBL/GenBank/DDBJ databases">
        <title>Henriciella mobilis sp. nov., isolated from seawater.</title>
        <authorList>
            <person name="Cheng H."/>
            <person name="Wu Y.-H."/>
            <person name="Xu X.-W."/>
            <person name="Guo L.-L."/>
        </authorList>
    </citation>
    <scope>NUCLEOTIDE SEQUENCE [LARGE SCALE GENOMIC DNA]</scope>
    <source>
        <strain evidence="3 4">JN25</strain>
    </source>
</reference>
<keyword evidence="4" id="KW-1185">Reference proteome</keyword>
<accession>A0A399RHF8</accession>
<dbReference type="InterPro" id="IPR003509">
    <property type="entry name" value="UPF0102_YraN-like"/>
</dbReference>
<dbReference type="InterPro" id="IPR011335">
    <property type="entry name" value="Restrct_endonuc-II-like"/>
</dbReference>
<comment type="similarity">
    <text evidence="1 2">Belongs to the UPF0102 family.</text>
</comment>
<dbReference type="InterPro" id="IPR011856">
    <property type="entry name" value="tRNA_endonuc-like_dom_sf"/>
</dbReference>
<dbReference type="RefSeq" id="WP_119375319.1">
    <property type="nucleotide sequence ID" value="NZ_QWFX01000006.1"/>
</dbReference>
<dbReference type="OrthoDB" id="9812968at2"/>